<name>A0ABQ8SFR3_PERAM</name>
<dbReference type="EMBL" id="JAJSOF020000027">
    <property type="protein sequence ID" value="KAJ4432958.1"/>
    <property type="molecule type" value="Genomic_DNA"/>
</dbReference>
<gene>
    <name evidence="2" type="ORF">ANN_15215</name>
</gene>
<evidence type="ECO:0000256" key="1">
    <source>
        <dbReference type="SAM" id="MobiDB-lite"/>
    </source>
</evidence>
<feature type="region of interest" description="Disordered" evidence="1">
    <location>
        <begin position="81"/>
        <end position="106"/>
    </location>
</feature>
<accession>A0ABQ8SFR3</accession>
<keyword evidence="3" id="KW-1185">Reference proteome</keyword>
<evidence type="ECO:0000313" key="2">
    <source>
        <dbReference type="EMBL" id="KAJ4432958.1"/>
    </source>
</evidence>
<evidence type="ECO:0000313" key="3">
    <source>
        <dbReference type="Proteomes" id="UP001148838"/>
    </source>
</evidence>
<sequence length="106" mass="12356">MVATETFLWNAGARCIIFSYAVPEWKKQRKNTRRQYLKDLALVLVLPFMKQRLQNKDLPRELKALISNISGNPLPPYQLAQETREEKENDVTSAHVIKTENQTHYA</sequence>
<organism evidence="2 3">
    <name type="scientific">Periplaneta americana</name>
    <name type="common">American cockroach</name>
    <name type="synonym">Blatta americana</name>
    <dbReference type="NCBI Taxonomy" id="6978"/>
    <lineage>
        <taxon>Eukaryota</taxon>
        <taxon>Metazoa</taxon>
        <taxon>Ecdysozoa</taxon>
        <taxon>Arthropoda</taxon>
        <taxon>Hexapoda</taxon>
        <taxon>Insecta</taxon>
        <taxon>Pterygota</taxon>
        <taxon>Neoptera</taxon>
        <taxon>Polyneoptera</taxon>
        <taxon>Dictyoptera</taxon>
        <taxon>Blattodea</taxon>
        <taxon>Blattoidea</taxon>
        <taxon>Blattidae</taxon>
        <taxon>Blattinae</taxon>
        <taxon>Periplaneta</taxon>
    </lineage>
</organism>
<comment type="caution">
    <text evidence="2">The sequence shown here is derived from an EMBL/GenBank/DDBJ whole genome shotgun (WGS) entry which is preliminary data.</text>
</comment>
<reference evidence="2 3" key="1">
    <citation type="journal article" date="2022" name="Allergy">
        <title>Genome assembly and annotation of Periplaneta americana reveal a comprehensive cockroach allergen profile.</title>
        <authorList>
            <person name="Wang L."/>
            <person name="Xiong Q."/>
            <person name="Saelim N."/>
            <person name="Wang L."/>
            <person name="Nong W."/>
            <person name="Wan A.T."/>
            <person name="Shi M."/>
            <person name="Liu X."/>
            <person name="Cao Q."/>
            <person name="Hui J.H.L."/>
            <person name="Sookrung N."/>
            <person name="Leung T.F."/>
            <person name="Tungtrongchitr A."/>
            <person name="Tsui S.K.W."/>
        </authorList>
    </citation>
    <scope>NUCLEOTIDE SEQUENCE [LARGE SCALE GENOMIC DNA]</scope>
    <source>
        <strain evidence="2">PWHHKU_190912</strain>
    </source>
</reference>
<protein>
    <submittedName>
        <fullName evidence="2">Uncharacterized protein</fullName>
    </submittedName>
</protein>
<proteinExistence type="predicted"/>
<dbReference type="Proteomes" id="UP001148838">
    <property type="component" value="Unassembled WGS sequence"/>
</dbReference>